<gene>
    <name evidence="6" type="ORF">DLM65_07495</name>
</gene>
<evidence type="ECO:0000313" key="7">
    <source>
        <dbReference type="Proteomes" id="UP000248724"/>
    </source>
</evidence>
<dbReference type="InterPro" id="IPR032808">
    <property type="entry name" value="DoxX"/>
</dbReference>
<feature type="transmembrane region" description="Helical" evidence="5">
    <location>
        <begin position="174"/>
        <end position="193"/>
    </location>
</feature>
<comment type="subcellular location">
    <subcellularLocation>
        <location evidence="1">Membrane</location>
        <topology evidence="1">Multi-pass membrane protein</topology>
    </subcellularLocation>
</comment>
<accession>A0A2W6A5T6</accession>
<evidence type="ECO:0000256" key="5">
    <source>
        <dbReference type="SAM" id="Phobius"/>
    </source>
</evidence>
<keyword evidence="3 5" id="KW-1133">Transmembrane helix</keyword>
<evidence type="ECO:0008006" key="8">
    <source>
        <dbReference type="Google" id="ProtNLM"/>
    </source>
</evidence>
<protein>
    <recommendedName>
        <fullName evidence="8">DoxX family protein</fullName>
    </recommendedName>
</protein>
<name>A0A2W6A5T6_9BACT</name>
<proteinExistence type="predicted"/>
<dbReference type="AlphaFoldDB" id="A0A2W6A5T6"/>
<reference evidence="6 7" key="1">
    <citation type="journal article" date="2017" name="Nature">
        <title>Atmospheric trace gases support primary production in Antarctic desert surface soil.</title>
        <authorList>
            <person name="Ji M."/>
            <person name="Greening C."/>
            <person name="Vanwonterghem I."/>
            <person name="Carere C.R."/>
            <person name="Bay S.K."/>
            <person name="Steen J.A."/>
            <person name="Montgomery K."/>
            <person name="Lines T."/>
            <person name="Beardall J."/>
            <person name="van Dorst J."/>
            <person name="Snape I."/>
            <person name="Stott M.B."/>
            <person name="Hugenholtz P."/>
            <person name="Ferrari B.C."/>
        </authorList>
    </citation>
    <scope>NUCLEOTIDE SEQUENCE [LARGE SCALE GENOMIC DNA]</scope>
    <source>
        <strain evidence="6">RRmetagenome_bin12</strain>
    </source>
</reference>
<comment type="caution">
    <text evidence="6">The sequence shown here is derived from an EMBL/GenBank/DDBJ whole genome shotgun (WGS) entry which is preliminary data.</text>
</comment>
<evidence type="ECO:0000313" key="6">
    <source>
        <dbReference type="EMBL" id="PZR80708.1"/>
    </source>
</evidence>
<dbReference type="EMBL" id="QHBU01000141">
    <property type="protein sequence ID" value="PZR80708.1"/>
    <property type="molecule type" value="Genomic_DNA"/>
</dbReference>
<evidence type="ECO:0000256" key="4">
    <source>
        <dbReference type="ARBA" id="ARBA00023136"/>
    </source>
</evidence>
<evidence type="ECO:0000256" key="3">
    <source>
        <dbReference type="ARBA" id="ARBA00022989"/>
    </source>
</evidence>
<dbReference type="GO" id="GO:0016020">
    <property type="term" value="C:membrane"/>
    <property type="evidence" value="ECO:0007669"/>
    <property type="project" value="UniProtKB-SubCell"/>
</dbReference>
<dbReference type="Pfam" id="PF07681">
    <property type="entry name" value="DoxX"/>
    <property type="match status" value="1"/>
</dbReference>
<feature type="non-terminal residue" evidence="6">
    <location>
        <position position="197"/>
    </location>
</feature>
<dbReference type="Proteomes" id="UP000248724">
    <property type="component" value="Unassembled WGS sequence"/>
</dbReference>
<evidence type="ECO:0000256" key="1">
    <source>
        <dbReference type="ARBA" id="ARBA00004141"/>
    </source>
</evidence>
<keyword evidence="4 5" id="KW-0472">Membrane</keyword>
<sequence>MSATRLIARPMLSSMFIFGGIDAVRNPDGKVPKAEKVTGPLTDMVPSLPKDTATLVRINGAVQIGAGVALATGKFRRLAAVALIGSTVPTTLAGHRFWEEEDPEQRAQQQVHFLKNIGLLGGLILAAVDTEGAPSLTWRAKRGAKRTSQAVSLGLESSTALVAKGRGRAARLRARLVAFLAAFAAALLAFLAARPRP</sequence>
<keyword evidence="2 5" id="KW-0812">Transmembrane</keyword>
<organism evidence="6 7">
    <name type="scientific">Candidatus Aeolococcus gillhamiae</name>
    <dbReference type="NCBI Taxonomy" id="3127015"/>
    <lineage>
        <taxon>Bacteria</taxon>
        <taxon>Bacillati</taxon>
        <taxon>Candidatus Dormiibacterota</taxon>
        <taxon>Candidatus Dormibacteria</taxon>
        <taxon>Candidatus Aeolococcales</taxon>
        <taxon>Candidatus Aeolococcaceae</taxon>
        <taxon>Candidatus Aeolococcus</taxon>
    </lineage>
</organism>
<evidence type="ECO:0000256" key="2">
    <source>
        <dbReference type="ARBA" id="ARBA00022692"/>
    </source>
</evidence>